<dbReference type="EMBL" id="NOZR01000021">
    <property type="protein sequence ID" value="OYN76548.1"/>
    <property type="molecule type" value="Genomic_DNA"/>
</dbReference>
<dbReference type="Proteomes" id="UP000216063">
    <property type="component" value="Unassembled WGS sequence"/>
</dbReference>
<protein>
    <recommendedName>
        <fullName evidence="4">Peptidase S1 domain-containing protein</fullName>
    </recommendedName>
</protein>
<proteinExistence type="predicted"/>
<dbReference type="AlphaFoldDB" id="A0A255DAV0"/>
<reference evidence="2 3" key="1">
    <citation type="submission" date="2017-07" db="EMBL/GenBank/DDBJ databases">
        <title>The new phylogeny of genus Mycobacterium.</title>
        <authorList>
            <person name="Tortoli E."/>
            <person name="Trovato A."/>
            <person name="Cirillo D.M."/>
        </authorList>
    </citation>
    <scope>NUCLEOTIDE SEQUENCE [LARGE SCALE GENOMIC DNA]</scope>
    <source>
        <strain evidence="2 3">ATCC 33027</strain>
    </source>
</reference>
<evidence type="ECO:0000313" key="3">
    <source>
        <dbReference type="Proteomes" id="UP000216063"/>
    </source>
</evidence>
<keyword evidence="3" id="KW-1185">Reference proteome</keyword>
<dbReference type="SUPFAM" id="SSF50494">
    <property type="entry name" value="Trypsin-like serine proteases"/>
    <property type="match status" value="1"/>
</dbReference>
<feature type="region of interest" description="Disordered" evidence="1">
    <location>
        <begin position="35"/>
        <end position="71"/>
    </location>
</feature>
<gene>
    <name evidence="2" type="ORF">CG716_21930</name>
</gene>
<organism evidence="2 3">
    <name type="scientific">Mycolicibacterium sphagni</name>
    <dbReference type="NCBI Taxonomy" id="1786"/>
    <lineage>
        <taxon>Bacteria</taxon>
        <taxon>Bacillati</taxon>
        <taxon>Actinomycetota</taxon>
        <taxon>Actinomycetes</taxon>
        <taxon>Mycobacteriales</taxon>
        <taxon>Mycobacteriaceae</taxon>
        <taxon>Mycolicibacterium</taxon>
    </lineage>
</organism>
<evidence type="ECO:0000256" key="1">
    <source>
        <dbReference type="SAM" id="MobiDB-lite"/>
    </source>
</evidence>
<accession>A0A255DAV0</accession>
<comment type="caution">
    <text evidence="2">The sequence shown here is derived from an EMBL/GenBank/DDBJ whole genome shotgun (WGS) entry which is preliminary data.</text>
</comment>
<evidence type="ECO:0000313" key="2">
    <source>
        <dbReference type="EMBL" id="OYN76548.1"/>
    </source>
</evidence>
<dbReference type="InterPro" id="IPR009003">
    <property type="entry name" value="Peptidase_S1_PA"/>
</dbReference>
<dbReference type="Gene3D" id="2.40.10.10">
    <property type="entry name" value="Trypsin-like serine proteases"/>
    <property type="match status" value="1"/>
</dbReference>
<evidence type="ECO:0008006" key="4">
    <source>
        <dbReference type="Google" id="ProtNLM"/>
    </source>
</evidence>
<dbReference type="InterPro" id="IPR043504">
    <property type="entry name" value="Peptidase_S1_PA_chymotrypsin"/>
</dbReference>
<name>A0A255DAV0_9MYCO</name>
<sequence length="95" mass="10074">MRTGESTGTVIKVKSVRGPPDFALVWSDMTQLPGDSGGPWYTPGPTVVGMSSSTDDGNEPGGVQGSQAQPIDPVIDMIRANPTVWGNDFKVWLVQ</sequence>